<gene>
    <name evidence="2" type="ORF">CO051_01550</name>
</gene>
<evidence type="ECO:0000313" key="2">
    <source>
        <dbReference type="EMBL" id="PJC33393.1"/>
    </source>
</evidence>
<feature type="domain" description="DUF6922" evidence="1">
    <location>
        <begin position="15"/>
        <end position="61"/>
    </location>
</feature>
<organism evidence="2 3">
    <name type="scientific">Candidatus Roizmanbacteria bacterium CG_4_9_14_0_2_um_filter_39_13</name>
    <dbReference type="NCBI Taxonomy" id="1974839"/>
    <lineage>
        <taxon>Bacteria</taxon>
        <taxon>Candidatus Roizmaniibacteriota</taxon>
    </lineage>
</organism>
<name>A0A2M8F270_9BACT</name>
<comment type="caution">
    <text evidence="2">The sequence shown here is derived from an EMBL/GenBank/DDBJ whole genome shotgun (WGS) entry which is preliminary data.</text>
</comment>
<dbReference type="Pfam" id="PF21956">
    <property type="entry name" value="DUF6922"/>
    <property type="match status" value="1"/>
</dbReference>
<accession>A0A2M8F270</accession>
<evidence type="ECO:0000259" key="1">
    <source>
        <dbReference type="Pfam" id="PF21956"/>
    </source>
</evidence>
<dbReference type="AlphaFoldDB" id="A0A2M8F270"/>
<dbReference type="Proteomes" id="UP000231383">
    <property type="component" value="Unassembled WGS sequence"/>
</dbReference>
<proteinExistence type="predicted"/>
<evidence type="ECO:0000313" key="3">
    <source>
        <dbReference type="Proteomes" id="UP000231383"/>
    </source>
</evidence>
<reference evidence="3" key="1">
    <citation type="submission" date="2017-09" db="EMBL/GenBank/DDBJ databases">
        <title>Depth-based differentiation of microbial function through sediment-hosted aquifers and enrichment of novel symbionts in the deep terrestrial subsurface.</title>
        <authorList>
            <person name="Probst A.J."/>
            <person name="Ladd B."/>
            <person name="Jarett J.K."/>
            <person name="Geller-Mcgrath D.E."/>
            <person name="Sieber C.M.K."/>
            <person name="Emerson J.B."/>
            <person name="Anantharaman K."/>
            <person name="Thomas B.C."/>
            <person name="Malmstrom R."/>
            <person name="Stieglmeier M."/>
            <person name="Klingl A."/>
            <person name="Woyke T."/>
            <person name="Ryan C.M."/>
            <person name="Banfield J.F."/>
        </authorList>
    </citation>
    <scope>NUCLEOTIDE SEQUENCE [LARGE SCALE GENOMIC DNA]</scope>
</reference>
<dbReference type="InterPro" id="IPR053830">
    <property type="entry name" value="DUF6922"/>
</dbReference>
<dbReference type="EMBL" id="PFSC01000042">
    <property type="protein sequence ID" value="PJC33393.1"/>
    <property type="molecule type" value="Genomic_DNA"/>
</dbReference>
<protein>
    <recommendedName>
        <fullName evidence="1">DUF6922 domain-containing protein</fullName>
    </recommendedName>
</protein>
<sequence>MNSKQQHPPKYLQGILWSCDVNKLDIEQNKTYIIHQLLAYGNISQWRWLFDTYPADRIQNVFLTKPYKDYRAPRFNLIANYLLDVGNYNPNPARYVKNIPRDIRPRT</sequence>